<dbReference type="Gene3D" id="1.10.340.30">
    <property type="entry name" value="Hypothetical protein, domain 2"/>
    <property type="match status" value="1"/>
</dbReference>
<dbReference type="GO" id="GO:0006298">
    <property type="term" value="P:mismatch repair"/>
    <property type="evidence" value="ECO:0007669"/>
    <property type="project" value="TreeGrafter"/>
</dbReference>
<dbReference type="GO" id="GO:0032357">
    <property type="term" value="F:oxidized purine DNA binding"/>
    <property type="evidence" value="ECO:0007669"/>
    <property type="project" value="TreeGrafter"/>
</dbReference>
<dbReference type="Proteomes" id="UP000292583">
    <property type="component" value="Unassembled WGS sequence"/>
</dbReference>
<dbReference type="CDD" id="cd00056">
    <property type="entry name" value="ENDO3c"/>
    <property type="match status" value="1"/>
</dbReference>
<keyword evidence="17" id="KW-1185">Reference proteome</keyword>
<comment type="cofactor">
    <cofactor evidence="2">
        <name>[4Fe-4S] cluster</name>
        <dbReference type="ChEBI" id="CHEBI:49883"/>
    </cofactor>
</comment>
<dbReference type="Gene3D" id="1.10.1670.10">
    <property type="entry name" value="Helix-hairpin-Helix base-excision DNA repair enzymes (C-terminal)"/>
    <property type="match status" value="1"/>
</dbReference>
<evidence type="ECO:0000259" key="15">
    <source>
        <dbReference type="SMART" id="SM00478"/>
    </source>
</evidence>
<keyword evidence="7" id="KW-0004">4Fe-4S</keyword>
<dbReference type="SMART" id="SM00525">
    <property type="entry name" value="FES"/>
    <property type="match status" value="1"/>
</dbReference>
<dbReference type="GO" id="GO:0035485">
    <property type="term" value="F:adenine/guanine mispair binding"/>
    <property type="evidence" value="ECO:0007669"/>
    <property type="project" value="TreeGrafter"/>
</dbReference>
<dbReference type="Pfam" id="PF00633">
    <property type="entry name" value="HHH"/>
    <property type="match status" value="1"/>
</dbReference>
<dbReference type="EC" id="3.2.2.31" evidence="5"/>
<feature type="domain" description="HhH-GPD" evidence="15">
    <location>
        <begin position="54"/>
        <end position="201"/>
    </location>
</feature>
<dbReference type="Pfam" id="PF00730">
    <property type="entry name" value="HhH-GPD"/>
    <property type="match status" value="1"/>
</dbReference>
<dbReference type="RefSeq" id="WP_131186426.1">
    <property type="nucleotide sequence ID" value="NZ_QPGR01000002.1"/>
</dbReference>
<dbReference type="InterPro" id="IPR044298">
    <property type="entry name" value="MIG/MutY"/>
</dbReference>
<evidence type="ECO:0000256" key="12">
    <source>
        <dbReference type="ARBA" id="ARBA00023014"/>
    </source>
</evidence>
<keyword evidence="12" id="KW-0411">Iron-sulfur</keyword>
<dbReference type="AlphaFoldDB" id="A0A4Q9JVD0"/>
<evidence type="ECO:0000256" key="11">
    <source>
        <dbReference type="ARBA" id="ARBA00023004"/>
    </source>
</evidence>
<keyword evidence="8" id="KW-0479">Metal-binding</keyword>
<evidence type="ECO:0000256" key="2">
    <source>
        <dbReference type="ARBA" id="ARBA00001966"/>
    </source>
</evidence>
<keyword evidence="10" id="KW-0378">Hydrolase</keyword>
<dbReference type="SUPFAM" id="SSF48150">
    <property type="entry name" value="DNA-glycosylase"/>
    <property type="match status" value="1"/>
</dbReference>
<organism evidence="16 17">
    <name type="scientific">Campylobacter novaezeelandiae</name>
    <dbReference type="NCBI Taxonomy" id="2267891"/>
    <lineage>
        <taxon>Bacteria</taxon>
        <taxon>Pseudomonadati</taxon>
        <taxon>Campylobacterota</taxon>
        <taxon>Epsilonproteobacteria</taxon>
        <taxon>Campylobacterales</taxon>
        <taxon>Campylobacteraceae</taxon>
        <taxon>Campylobacter</taxon>
    </lineage>
</organism>
<evidence type="ECO:0000256" key="9">
    <source>
        <dbReference type="ARBA" id="ARBA00022763"/>
    </source>
</evidence>
<dbReference type="InterPro" id="IPR003651">
    <property type="entry name" value="Endonuclease3_FeS-loop_motif"/>
</dbReference>
<dbReference type="PANTHER" id="PTHR42944">
    <property type="entry name" value="ADENINE DNA GLYCOSYLASE"/>
    <property type="match status" value="1"/>
</dbReference>
<dbReference type="PANTHER" id="PTHR42944:SF1">
    <property type="entry name" value="ADENINE DNA GLYCOSYLASE"/>
    <property type="match status" value="1"/>
</dbReference>
<comment type="similarity">
    <text evidence="4">Belongs to the Nth/MutY family.</text>
</comment>
<dbReference type="InterPro" id="IPR011257">
    <property type="entry name" value="DNA_glycosylase"/>
</dbReference>
<evidence type="ECO:0000256" key="8">
    <source>
        <dbReference type="ARBA" id="ARBA00022723"/>
    </source>
</evidence>
<evidence type="ECO:0000256" key="7">
    <source>
        <dbReference type="ARBA" id="ARBA00022485"/>
    </source>
</evidence>
<reference evidence="16 17" key="1">
    <citation type="submission" date="2018-07" db="EMBL/GenBank/DDBJ databases">
        <title>Campylobacter zealandensis sp. nov., isolated from birds and water in New Zealand.</title>
        <authorList>
            <person name="Wilkinson D.A."/>
            <person name="Biggs P.J."/>
            <person name="French N.P."/>
            <person name="Midwinter A.C."/>
        </authorList>
    </citation>
    <scope>NUCLEOTIDE SEQUENCE [LARGE SCALE GENOMIC DNA]</scope>
    <source>
        <strain evidence="16 17">B423b</strain>
    </source>
</reference>
<name>A0A4Q9JVD0_9BACT</name>
<accession>A0A4Q9JVD0</accession>
<evidence type="ECO:0000256" key="13">
    <source>
        <dbReference type="ARBA" id="ARBA00023204"/>
    </source>
</evidence>
<proteinExistence type="inferred from homology"/>
<dbReference type="GO" id="GO:0006284">
    <property type="term" value="P:base-excision repair"/>
    <property type="evidence" value="ECO:0007669"/>
    <property type="project" value="InterPro"/>
</dbReference>
<comment type="catalytic activity">
    <reaction evidence="1">
        <text>Hydrolyzes free adenine bases from 7,8-dihydro-8-oxoguanine:adenine mismatched double-stranded DNA, leaving an apurinic site.</text>
        <dbReference type="EC" id="3.2.2.31"/>
    </reaction>
</comment>
<evidence type="ECO:0000256" key="1">
    <source>
        <dbReference type="ARBA" id="ARBA00000843"/>
    </source>
</evidence>
<evidence type="ECO:0000256" key="3">
    <source>
        <dbReference type="ARBA" id="ARBA00002933"/>
    </source>
</evidence>
<comment type="function">
    <text evidence="3">Adenine glycosylase active on G-A mispairs. MutY also corrects error-prone DNA synthesis past GO lesions which are due to the oxidatively damaged form of guanine: 7,8-dihydro-8-oxoguanine (8-oxo-dGTP).</text>
</comment>
<evidence type="ECO:0000313" key="16">
    <source>
        <dbReference type="EMBL" id="TBR82007.1"/>
    </source>
</evidence>
<evidence type="ECO:0000256" key="10">
    <source>
        <dbReference type="ARBA" id="ARBA00022801"/>
    </source>
</evidence>
<evidence type="ECO:0000256" key="14">
    <source>
        <dbReference type="ARBA" id="ARBA00023295"/>
    </source>
</evidence>
<dbReference type="PROSITE" id="PS00764">
    <property type="entry name" value="ENDONUCLEASE_III_1"/>
    <property type="match status" value="1"/>
</dbReference>
<gene>
    <name evidence="16" type="primary">mutY</name>
    <name evidence="16" type="ORF">DU473_01660</name>
</gene>
<keyword evidence="14" id="KW-0326">Glycosidase</keyword>
<evidence type="ECO:0000256" key="5">
    <source>
        <dbReference type="ARBA" id="ARBA00012045"/>
    </source>
</evidence>
<dbReference type="OrthoDB" id="9802365at2"/>
<dbReference type="GO" id="GO:0046872">
    <property type="term" value="F:metal ion binding"/>
    <property type="evidence" value="ECO:0007669"/>
    <property type="project" value="UniProtKB-KW"/>
</dbReference>
<keyword evidence="9" id="KW-0227">DNA damage</keyword>
<dbReference type="InterPro" id="IPR005760">
    <property type="entry name" value="A/G_AdeGlyc_MutY"/>
</dbReference>
<dbReference type="EMBL" id="QPGR01000002">
    <property type="protein sequence ID" value="TBR82007.1"/>
    <property type="molecule type" value="Genomic_DNA"/>
</dbReference>
<sequence length="348" mass="40498">MQKQILAKLQNNILIWYKKNGRKELPWRNLQNSLCDKRLYHIERSYGVYISEIMLQQTQVKSVLEKFYFPFLEKFPNLASLANADEEKLLKAWQGLGYYSRARNLRKAAIICIQKFNGSLPKNIKDLKSLNGIGAYTAGAIACFGYDEKVSFVDGNIKRILCRLFALQNPSTKELELKAEKLLNLNNAFDHNQALLDIGALVCLPKNPKCGICPLYEFCIGKFNTELYPRVKKISYENLNLNLVLLEFQKKFSIQKSSKKLYKGMYNFPFFEDNEFKINKNMKLITEFKHSYTRFKINVRVYHQILDKKDKSHNFKSLEELDNMPLSILSLKALKILKQSIIKFDSGV</sequence>
<dbReference type="GO" id="GO:0000701">
    <property type="term" value="F:purine-specific mismatch base pair DNA N-glycosylase activity"/>
    <property type="evidence" value="ECO:0007669"/>
    <property type="project" value="UniProtKB-EC"/>
</dbReference>
<keyword evidence="13" id="KW-0234">DNA repair</keyword>
<evidence type="ECO:0000313" key="17">
    <source>
        <dbReference type="Proteomes" id="UP000292583"/>
    </source>
</evidence>
<keyword evidence="11" id="KW-0408">Iron</keyword>
<comment type="caution">
    <text evidence="16">The sequence shown here is derived from an EMBL/GenBank/DDBJ whole genome shotgun (WGS) entry which is preliminary data.</text>
</comment>
<dbReference type="InterPro" id="IPR023170">
    <property type="entry name" value="HhH_base_excis_C"/>
</dbReference>
<dbReference type="SMART" id="SM00478">
    <property type="entry name" value="ENDO3c"/>
    <property type="match status" value="1"/>
</dbReference>
<dbReference type="NCBIfam" id="TIGR01084">
    <property type="entry name" value="mutY"/>
    <property type="match status" value="1"/>
</dbReference>
<dbReference type="InterPro" id="IPR000445">
    <property type="entry name" value="HhH_motif"/>
</dbReference>
<dbReference type="InterPro" id="IPR003265">
    <property type="entry name" value="HhH-GPD_domain"/>
</dbReference>
<evidence type="ECO:0000256" key="4">
    <source>
        <dbReference type="ARBA" id="ARBA00008343"/>
    </source>
</evidence>
<protein>
    <recommendedName>
        <fullName evidence="6">Adenine DNA glycosylase</fullName>
        <ecNumber evidence="5">3.2.2.31</ecNumber>
    </recommendedName>
</protein>
<dbReference type="InterPro" id="IPR004035">
    <property type="entry name" value="Endouclease-III_FeS-bd_BS"/>
</dbReference>
<evidence type="ECO:0000256" key="6">
    <source>
        <dbReference type="ARBA" id="ARBA00022023"/>
    </source>
</evidence>
<dbReference type="GO" id="GO:0051539">
    <property type="term" value="F:4 iron, 4 sulfur cluster binding"/>
    <property type="evidence" value="ECO:0007669"/>
    <property type="project" value="UniProtKB-KW"/>
</dbReference>
<dbReference type="GO" id="GO:0034039">
    <property type="term" value="F:8-oxo-7,8-dihydroguanine DNA N-glycosylase activity"/>
    <property type="evidence" value="ECO:0007669"/>
    <property type="project" value="TreeGrafter"/>
</dbReference>
<dbReference type="Pfam" id="PF10576">
    <property type="entry name" value="EndIII_4Fe-2S"/>
    <property type="match status" value="1"/>
</dbReference>